<evidence type="ECO:0000256" key="1">
    <source>
        <dbReference type="ARBA" id="ARBA00023002"/>
    </source>
</evidence>
<keyword evidence="5" id="KW-1185">Reference proteome</keyword>
<dbReference type="STRING" id="602072.A0A1R3RHN2"/>
<dbReference type="SUPFAM" id="SSF51430">
    <property type="entry name" value="NAD(P)-linked oxidoreductase"/>
    <property type="match status" value="1"/>
</dbReference>
<gene>
    <name evidence="4" type="ORF">ASPCADRAFT_132306</name>
</gene>
<dbReference type="GO" id="GO:0016491">
    <property type="term" value="F:oxidoreductase activity"/>
    <property type="evidence" value="ECO:0007669"/>
    <property type="project" value="UniProtKB-KW"/>
</dbReference>
<feature type="domain" description="NADP-dependent oxidoreductase" evidence="3">
    <location>
        <begin position="9"/>
        <end position="118"/>
    </location>
</feature>
<dbReference type="EMBL" id="KV907503">
    <property type="protein sequence ID" value="OOF93978.1"/>
    <property type="molecule type" value="Genomic_DNA"/>
</dbReference>
<dbReference type="InterPro" id="IPR036812">
    <property type="entry name" value="NAD(P)_OxRdtase_dom_sf"/>
</dbReference>
<organism evidence="4 5">
    <name type="scientific">Aspergillus carbonarius (strain ITEM 5010)</name>
    <dbReference type="NCBI Taxonomy" id="602072"/>
    <lineage>
        <taxon>Eukaryota</taxon>
        <taxon>Fungi</taxon>
        <taxon>Dikarya</taxon>
        <taxon>Ascomycota</taxon>
        <taxon>Pezizomycotina</taxon>
        <taxon>Eurotiomycetes</taxon>
        <taxon>Eurotiomycetidae</taxon>
        <taxon>Eurotiales</taxon>
        <taxon>Aspergillaceae</taxon>
        <taxon>Aspergillus</taxon>
        <taxon>Aspergillus subgen. Circumdati</taxon>
    </lineage>
</organism>
<dbReference type="AlphaFoldDB" id="A0A1R3RHN2"/>
<dbReference type="PANTHER" id="PTHR43364">
    <property type="entry name" value="NADH-SPECIFIC METHYLGLYOXAL REDUCTASE-RELATED"/>
    <property type="match status" value="1"/>
</dbReference>
<sequence length="298" mass="33094">MSSIPTYVMGTQGFASAWTQNNIFALVDRLDAAGITHYDTALLYPVTDSGASEKLLGSIRKPEYVIDTKILFRPGALSRERMEESIHRNLANLGVAKITTLYAHAPDKTTPIAEQAANFNYFRYIIPTVYQGQYNIFCRHYETQLFPLLRQHGIKFVANSPLAGGFATAKLTFAQDAEQLRGTRFEQREGNLMGYLFRMWYDKPVFHNAVRELAVGVDGFDGVSSLAQAAVRWLLFHSGLQGTDIVAIGPTGVAQLEEYLAARQAGPLPGELVRLIDGLYKPLREEAAGLVEVGWWST</sequence>
<dbReference type="OMA" id="QGEYNPI"/>
<dbReference type="VEuPathDB" id="FungiDB:ASPCADRAFT_132306"/>
<dbReference type="PANTHER" id="PTHR43364:SF4">
    <property type="entry name" value="NAD(P)-LINKED OXIDOREDUCTASE SUPERFAMILY PROTEIN"/>
    <property type="match status" value="1"/>
</dbReference>
<dbReference type="InterPro" id="IPR050523">
    <property type="entry name" value="AKR_Detox_Biosynth"/>
</dbReference>
<dbReference type="OrthoDB" id="48988at2759"/>
<comment type="similarity">
    <text evidence="2">Belongs to the aldo/keto reductase family. Aldo/keto reductase 2 subfamily.</text>
</comment>
<evidence type="ECO:0000256" key="2">
    <source>
        <dbReference type="ARBA" id="ARBA00038157"/>
    </source>
</evidence>
<accession>A0A1R3RHN2</accession>
<evidence type="ECO:0000259" key="3">
    <source>
        <dbReference type="Pfam" id="PF00248"/>
    </source>
</evidence>
<dbReference type="InterPro" id="IPR023210">
    <property type="entry name" value="NADP_OxRdtase_dom"/>
</dbReference>
<keyword evidence="1" id="KW-0560">Oxidoreductase</keyword>
<dbReference type="Proteomes" id="UP000188318">
    <property type="component" value="Unassembled WGS sequence"/>
</dbReference>
<name>A0A1R3RHN2_ASPC5</name>
<reference evidence="5" key="1">
    <citation type="journal article" date="2017" name="Genome Biol.">
        <title>Comparative genomics reveals high biological diversity and specific adaptations in the industrially and medically important fungal genus Aspergillus.</title>
        <authorList>
            <person name="de Vries R.P."/>
            <person name="Riley R."/>
            <person name="Wiebenga A."/>
            <person name="Aguilar-Osorio G."/>
            <person name="Amillis S."/>
            <person name="Uchima C.A."/>
            <person name="Anderluh G."/>
            <person name="Asadollahi M."/>
            <person name="Askin M."/>
            <person name="Barry K."/>
            <person name="Battaglia E."/>
            <person name="Bayram O."/>
            <person name="Benocci T."/>
            <person name="Braus-Stromeyer S.A."/>
            <person name="Caldana C."/>
            <person name="Canovas D."/>
            <person name="Cerqueira G.C."/>
            <person name="Chen F."/>
            <person name="Chen W."/>
            <person name="Choi C."/>
            <person name="Clum A."/>
            <person name="Dos Santos R.A."/>
            <person name="Damasio A.R."/>
            <person name="Diallinas G."/>
            <person name="Emri T."/>
            <person name="Fekete E."/>
            <person name="Flipphi M."/>
            <person name="Freyberg S."/>
            <person name="Gallo A."/>
            <person name="Gournas C."/>
            <person name="Habgood R."/>
            <person name="Hainaut M."/>
            <person name="Harispe M.L."/>
            <person name="Henrissat B."/>
            <person name="Hilden K.S."/>
            <person name="Hope R."/>
            <person name="Hossain A."/>
            <person name="Karabika E."/>
            <person name="Karaffa L."/>
            <person name="Karanyi Z."/>
            <person name="Krasevec N."/>
            <person name="Kuo A."/>
            <person name="Kusch H."/>
            <person name="LaButti K."/>
            <person name="Lagendijk E.L."/>
            <person name="Lapidus A."/>
            <person name="Levasseur A."/>
            <person name="Lindquist E."/>
            <person name="Lipzen A."/>
            <person name="Logrieco A.F."/>
            <person name="MacCabe A."/>
            <person name="Maekelae M.R."/>
            <person name="Malavazi I."/>
            <person name="Melin P."/>
            <person name="Meyer V."/>
            <person name="Mielnichuk N."/>
            <person name="Miskei M."/>
            <person name="Molnar A.P."/>
            <person name="Mule G."/>
            <person name="Ngan C.Y."/>
            <person name="Orejas M."/>
            <person name="Orosz E."/>
            <person name="Ouedraogo J.P."/>
            <person name="Overkamp K.M."/>
            <person name="Park H.-S."/>
            <person name="Perrone G."/>
            <person name="Piumi F."/>
            <person name="Punt P.J."/>
            <person name="Ram A.F."/>
            <person name="Ramon A."/>
            <person name="Rauscher S."/>
            <person name="Record E."/>
            <person name="Riano-Pachon D.M."/>
            <person name="Robert V."/>
            <person name="Roehrig J."/>
            <person name="Ruller R."/>
            <person name="Salamov A."/>
            <person name="Salih N.S."/>
            <person name="Samson R.A."/>
            <person name="Sandor E."/>
            <person name="Sanguinetti M."/>
            <person name="Schuetze T."/>
            <person name="Sepcic K."/>
            <person name="Shelest E."/>
            <person name="Sherlock G."/>
            <person name="Sophianopoulou V."/>
            <person name="Squina F.M."/>
            <person name="Sun H."/>
            <person name="Susca A."/>
            <person name="Todd R.B."/>
            <person name="Tsang A."/>
            <person name="Unkles S.E."/>
            <person name="van de Wiele N."/>
            <person name="van Rossen-Uffink D."/>
            <person name="Oliveira J.V."/>
            <person name="Vesth T.C."/>
            <person name="Visser J."/>
            <person name="Yu J.-H."/>
            <person name="Zhou M."/>
            <person name="Andersen M.R."/>
            <person name="Archer D.B."/>
            <person name="Baker S.E."/>
            <person name="Benoit I."/>
            <person name="Brakhage A.A."/>
            <person name="Braus G.H."/>
            <person name="Fischer R."/>
            <person name="Frisvad J.C."/>
            <person name="Goldman G.H."/>
            <person name="Houbraken J."/>
            <person name="Oakley B."/>
            <person name="Pocsi I."/>
            <person name="Scazzocchio C."/>
            <person name="Seiboth B."/>
            <person name="vanKuyk P.A."/>
            <person name="Wortman J."/>
            <person name="Dyer P.S."/>
            <person name="Grigoriev I.V."/>
        </authorList>
    </citation>
    <scope>NUCLEOTIDE SEQUENCE [LARGE SCALE GENOMIC DNA]</scope>
    <source>
        <strain evidence="5">ITEM 5010</strain>
    </source>
</reference>
<evidence type="ECO:0000313" key="4">
    <source>
        <dbReference type="EMBL" id="OOF93978.1"/>
    </source>
</evidence>
<dbReference type="Pfam" id="PF00248">
    <property type="entry name" value="Aldo_ket_red"/>
    <property type="match status" value="2"/>
</dbReference>
<dbReference type="Gene3D" id="3.20.20.100">
    <property type="entry name" value="NADP-dependent oxidoreductase domain"/>
    <property type="match status" value="2"/>
</dbReference>
<evidence type="ECO:0000313" key="5">
    <source>
        <dbReference type="Proteomes" id="UP000188318"/>
    </source>
</evidence>
<feature type="domain" description="NADP-dependent oxidoreductase" evidence="3">
    <location>
        <begin position="126"/>
        <end position="280"/>
    </location>
</feature>
<protein>
    <recommendedName>
        <fullName evidence="3">NADP-dependent oxidoreductase domain-containing protein</fullName>
    </recommendedName>
</protein>
<proteinExistence type="inferred from homology"/>